<keyword evidence="4" id="KW-1185">Reference proteome</keyword>
<gene>
    <name evidence="3" type="ORF">WMN62_10290</name>
</gene>
<proteinExistence type="predicted"/>
<feature type="transmembrane region" description="Helical" evidence="1">
    <location>
        <begin position="372"/>
        <end position="393"/>
    </location>
</feature>
<keyword evidence="1" id="KW-0812">Transmembrane</keyword>
<dbReference type="Gene3D" id="2.60.40.10">
    <property type="entry name" value="Immunoglobulins"/>
    <property type="match status" value="4"/>
</dbReference>
<sequence length="396" mass="40683">FSVELETPLDDGTHDLELIAEDRAGNVSDPTDTTVDIDTKAPTAPVVTGPVDLADGTGPITGTAEPGSTVIIRDEDGNELGRGEANDDGDFSIELDEPLDDGTHDLELIAEDRAGNVSDATDTTVDVDTQAPTAPVVTSPVDLADGTGPITGTAEPGTVVIVRDEDGNELGRDTANEDGHFEVVMDEPLRDGSHDLEVVAQDKAGNVSDPTKTTVDIDTEAPAAPVLEAFDDIVDGTGVVRGTAEPGSTVIIRDADGREIGRGTTGPDGRFHFRTTVPLEPGAHLLSVVALDRHGNESPGTSMLVTVVPESEENEENEENEVGLPAIGLPGTVITTPGTGTGSAGSAAKGPVAKTTSQSNASEELAFTGAELGGWLAAALTALGLGAVLRLLVRRR</sequence>
<dbReference type="RefSeq" id="WP_340484984.1">
    <property type="nucleotide sequence ID" value="NZ_JBBLYY010000050.1"/>
</dbReference>
<dbReference type="InterPro" id="IPR013783">
    <property type="entry name" value="Ig-like_fold"/>
</dbReference>
<protein>
    <submittedName>
        <fullName evidence="3">Ig-like domain-containing protein</fullName>
    </submittedName>
</protein>
<keyword evidence="1" id="KW-1133">Transmembrane helix</keyword>
<feature type="non-terminal residue" evidence="3">
    <location>
        <position position="1"/>
    </location>
</feature>
<accession>A0ABU8YB71</accession>
<evidence type="ECO:0000313" key="3">
    <source>
        <dbReference type="EMBL" id="MEK0171859.1"/>
    </source>
</evidence>
<evidence type="ECO:0000313" key="4">
    <source>
        <dbReference type="Proteomes" id="UP001370299"/>
    </source>
</evidence>
<comment type="caution">
    <text evidence="3">The sequence shown here is derived from an EMBL/GenBank/DDBJ whole genome shotgun (WGS) entry which is preliminary data.</text>
</comment>
<keyword evidence="1" id="KW-0472">Membrane</keyword>
<dbReference type="Pfam" id="PF17936">
    <property type="entry name" value="Big_6"/>
    <property type="match status" value="3"/>
</dbReference>
<name>A0ABU8YB71_9MICO</name>
<dbReference type="Proteomes" id="UP001370299">
    <property type="component" value="Unassembled WGS sequence"/>
</dbReference>
<feature type="domain" description="Bacterial Ig" evidence="2">
    <location>
        <begin position="44"/>
        <end position="125"/>
    </location>
</feature>
<feature type="domain" description="Bacterial Ig" evidence="2">
    <location>
        <begin position="134"/>
        <end position="215"/>
    </location>
</feature>
<dbReference type="PROSITE" id="PS50890">
    <property type="entry name" value="PUA"/>
    <property type="match status" value="2"/>
</dbReference>
<dbReference type="NCBIfam" id="NF033510">
    <property type="entry name" value="Ca_tandemer"/>
    <property type="match status" value="3"/>
</dbReference>
<feature type="domain" description="Bacterial Ig" evidence="2">
    <location>
        <begin position="221"/>
        <end position="305"/>
    </location>
</feature>
<dbReference type="InterPro" id="IPR041498">
    <property type="entry name" value="Big_6"/>
</dbReference>
<evidence type="ECO:0000259" key="2">
    <source>
        <dbReference type="Pfam" id="PF17936"/>
    </source>
</evidence>
<dbReference type="EMBL" id="JBBLYY010000050">
    <property type="protein sequence ID" value="MEK0171859.1"/>
    <property type="molecule type" value="Genomic_DNA"/>
</dbReference>
<organism evidence="3 4">
    <name type="scientific">Curtobacterium citreum</name>
    <dbReference type="NCBI Taxonomy" id="2036"/>
    <lineage>
        <taxon>Bacteria</taxon>
        <taxon>Bacillati</taxon>
        <taxon>Actinomycetota</taxon>
        <taxon>Actinomycetes</taxon>
        <taxon>Micrococcales</taxon>
        <taxon>Microbacteriaceae</taxon>
        <taxon>Curtobacterium</taxon>
    </lineage>
</organism>
<reference evidence="3 4" key="1">
    <citation type="submission" date="2024-03" db="EMBL/GenBank/DDBJ databases">
        <title>Whole genomes of four grape xylem sap localized bacterial endophytes.</title>
        <authorList>
            <person name="Kumar G."/>
            <person name="Savka M.A."/>
        </authorList>
    </citation>
    <scope>NUCLEOTIDE SEQUENCE [LARGE SCALE GENOMIC DNA]</scope>
    <source>
        <strain evidence="3 4">RIT_GXS8</strain>
    </source>
</reference>
<evidence type="ECO:0000256" key="1">
    <source>
        <dbReference type="SAM" id="Phobius"/>
    </source>
</evidence>